<keyword evidence="2" id="KW-0472">Membrane</keyword>
<evidence type="ECO:0000256" key="2">
    <source>
        <dbReference type="SAM" id="Phobius"/>
    </source>
</evidence>
<dbReference type="OrthoDB" id="9004488at2"/>
<feature type="transmembrane region" description="Helical" evidence="2">
    <location>
        <begin position="118"/>
        <end position="138"/>
    </location>
</feature>
<evidence type="ECO:0000313" key="3">
    <source>
        <dbReference type="EMBL" id="SDR27493.1"/>
    </source>
</evidence>
<feature type="region of interest" description="Disordered" evidence="1">
    <location>
        <begin position="143"/>
        <end position="195"/>
    </location>
</feature>
<dbReference type="AlphaFoldDB" id="A0A1H1HQ35"/>
<name>A0A1H1HQ35_9BURK</name>
<feature type="compositionally biased region" description="Low complexity" evidence="1">
    <location>
        <begin position="381"/>
        <end position="395"/>
    </location>
</feature>
<dbReference type="Proteomes" id="UP000183487">
    <property type="component" value="Unassembled WGS sequence"/>
</dbReference>
<dbReference type="EMBL" id="FNKP01000002">
    <property type="protein sequence ID" value="SDR27493.1"/>
    <property type="molecule type" value="Genomic_DNA"/>
</dbReference>
<proteinExistence type="predicted"/>
<evidence type="ECO:0000256" key="1">
    <source>
        <dbReference type="SAM" id="MobiDB-lite"/>
    </source>
</evidence>
<organism evidence="3 4">
    <name type="scientific">Paraburkholderia fungorum</name>
    <dbReference type="NCBI Taxonomy" id="134537"/>
    <lineage>
        <taxon>Bacteria</taxon>
        <taxon>Pseudomonadati</taxon>
        <taxon>Pseudomonadota</taxon>
        <taxon>Betaproteobacteria</taxon>
        <taxon>Burkholderiales</taxon>
        <taxon>Burkholderiaceae</taxon>
        <taxon>Paraburkholderia</taxon>
    </lineage>
</organism>
<feature type="compositionally biased region" description="Low complexity" evidence="1">
    <location>
        <begin position="180"/>
        <end position="195"/>
    </location>
</feature>
<dbReference type="RefSeq" id="WP_074768148.1">
    <property type="nucleotide sequence ID" value="NZ_FNKP01000002.1"/>
</dbReference>
<sequence length="430" mass="43681">MSTQTALGHSFPTPCKRCGGALYRQVDYCPYCGAVHPLETGPHSRTVMPGSRASAGRLDSDPALPDEADPTALAAHQAQSSRAEVALRAPLMSPDMPIPPFEEPPYSTGGSRVTIRRVLLAIVVLVVIGLAYVAYALFSDSSYSDDSNDQTTPVSNQDARTSTGTIAPFTPTQTQTAHSADATKPAAPGGPANTTATVSAAKAVPAAPAVVPAPAVTPPVVVAPVKPAAPQFRDASQALQAAHLAFNANDLSATQAALASAQALQPGNPDAQTMASEVRPLAARRDTALQAAQTCVAQQSWSCARQHANEALAIDTGNETAKAILQRVIRETGWAPLKTDASTGAAAGSKPAAQIAGSPAPQPAQLQTPPPKGVPANGDVTATAPRASTAATTGTDANSADARARTIVDSGWSHAAPNGAKPSTTTSPGQ</sequence>
<feature type="region of interest" description="Disordered" evidence="1">
    <location>
        <begin position="42"/>
        <end position="68"/>
    </location>
</feature>
<keyword evidence="4" id="KW-1185">Reference proteome</keyword>
<evidence type="ECO:0008006" key="5">
    <source>
        <dbReference type="Google" id="ProtNLM"/>
    </source>
</evidence>
<keyword evidence="2" id="KW-1133">Transmembrane helix</keyword>
<protein>
    <recommendedName>
        <fullName evidence="5">Zinc ribbon domain-containing protein</fullName>
    </recommendedName>
</protein>
<reference evidence="4" key="1">
    <citation type="submission" date="2016-10" db="EMBL/GenBank/DDBJ databases">
        <authorList>
            <person name="Varghese N."/>
        </authorList>
    </citation>
    <scope>NUCLEOTIDE SEQUENCE [LARGE SCALE GENOMIC DNA]</scope>
    <source>
        <strain evidence="4">GAS106B</strain>
    </source>
</reference>
<feature type="region of interest" description="Disordered" evidence="1">
    <location>
        <begin position="340"/>
        <end position="430"/>
    </location>
</feature>
<accession>A0A1H1HQ35</accession>
<keyword evidence="2" id="KW-0812">Transmembrane</keyword>
<gene>
    <name evidence="3" type="ORF">SAMN05443245_4158</name>
</gene>
<evidence type="ECO:0000313" key="4">
    <source>
        <dbReference type="Proteomes" id="UP000183487"/>
    </source>
</evidence>
<feature type="compositionally biased region" description="Polar residues" evidence="1">
    <location>
        <begin position="150"/>
        <end position="178"/>
    </location>
</feature>
<feature type="compositionally biased region" description="Polar residues" evidence="1">
    <location>
        <begin position="421"/>
        <end position="430"/>
    </location>
</feature>